<evidence type="ECO:0000256" key="5">
    <source>
        <dbReference type="ARBA" id="ARBA00022679"/>
    </source>
</evidence>
<evidence type="ECO:0000256" key="2">
    <source>
        <dbReference type="ARBA" id="ARBA00004922"/>
    </source>
</evidence>
<dbReference type="Gene3D" id="3.90.550.10">
    <property type="entry name" value="Spore Coat Polysaccharide Biosynthesis Protein SpsA, Chain A"/>
    <property type="match status" value="1"/>
</dbReference>
<dbReference type="GO" id="GO:0047223">
    <property type="term" value="F:beta-1,3-galactosyl-O-glycosyl-glycoprotein beta-1,3-N-acetylglucosaminyltransferase activity"/>
    <property type="evidence" value="ECO:0007669"/>
    <property type="project" value="TreeGrafter"/>
</dbReference>
<comment type="catalytic activity">
    <reaction evidence="13">
        <text>N(4)-(alpha-D-Man-(1-&gt;3)-[alpha-D-Man-(1-&gt;3)-[alpha-D-Man-(1-&gt;6)]-alpha-D-Man-(1-&gt;6)]-beta-D-Man-(1-&gt;4)-beta-D-GlcNAc-(1-&gt;4)-beta-D-GlcNAc)-L-asparaginyl-[protein] (N-glucan mannose isomer 5A1,2) + UDP-N-acetyl-alpha-D-glucosamine = N(4)-{beta-D-GlcNAc-(1-&gt;2)-alpha-D-Man-(1-&gt;3)-[alpha-D-Man-(1-&gt;3)-[alpha-D-Man-(1-&gt;6)]-alpha-D-Man-(1-&gt;6)]-beta-D-Man-(1-&gt;4)-beta-D-GlcNAc-(1-&gt;4)-beta-D-GlcNAc}-L-asparaginyl-[protein] + UDP + H(+)</text>
        <dbReference type="Rhea" id="RHEA:11456"/>
        <dbReference type="Rhea" id="RHEA-COMP:14367"/>
        <dbReference type="Rhea" id="RHEA-COMP:14368"/>
        <dbReference type="ChEBI" id="CHEBI:15378"/>
        <dbReference type="ChEBI" id="CHEBI:57705"/>
        <dbReference type="ChEBI" id="CHEBI:58223"/>
        <dbReference type="ChEBI" id="CHEBI:59087"/>
        <dbReference type="ChEBI" id="CHEBI:60625"/>
        <dbReference type="EC" id="2.4.1.101"/>
    </reaction>
</comment>
<comment type="function">
    <text evidence="13">Initiates complex N-linked carbohydrate formation. Essential for the conversion of high-mannose to hybrid and complex N-glycans.</text>
</comment>
<evidence type="ECO:0000256" key="7">
    <source>
        <dbReference type="ARBA" id="ARBA00022723"/>
    </source>
</evidence>
<dbReference type="InterPro" id="IPR052463">
    <property type="entry name" value="O-linked_mannose_GnT"/>
</dbReference>
<keyword evidence="5" id="KW-0808">Transferase</keyword>
<evidence type="ECO:0000256" key="10">
    <source>
        <dbReference type="ARBA" id="ARBA00023034"/>
    </source>
</evidence>
<dbReference type="PANTHER" id="PTHR46396">
    <property type="entry name" value="PROTEIN O-LINKED-MANNOSE BETA-1,2-N-ACETYLGLUCOSAMINYLTRANSFERASE 1"/>
    <property type="match status" value="1"/>
</dbReference>
<dbReference type="AlphaFoldDB" id="A0AAE1FQC4"/>
<keyword evidence="16" id="KW-1185">Reference proteome</keyword>
<keyword evidence="6" id="KW-0812">Transmembrane</keyword>
<name>A0AAE1FQC4_PETCI</name>
<comment type="pathway">
    <text evidence="2 13">Protein modification; protein glycosylation.</text>
</comment>
<dbReference type="Pfam" id="PF03071">
    <property type="entry name" value="GNT-I"/>
    <property type="match status" value="2"/>
</dbReference>
<dbReference type="EC" id="2.4.1.101" evidence="13"/>
<sequence>MFTVIPNYSDVPRTQVPINDLSFNPSEVRMSVSTSDEKLSKDEDKFKYEEEDKFKYENAYKDEYKDEEEERDVRLEVEVGKWFLNITVDGKKVIQKTMNHSDVGRMRKGGLYLTVLHPSTFVVMHTSRHRTFEMSGDMELLRVLNGVQPGRIVVLAAMNEGFQQLSDLTVSWLFNIGSLAIPDMTTGDSECVEWPKGGVWTARRRFCDRYEGYWDLCSCTNPEVLPSVPPHSPLTTSSSSSSSQLPHEGQPHSLVQSLSPHYSLTKSVGVIPTVVVASQRPLCLYWCLRRLMGVVGSDPRLTLVVADGDPEGGLREVRELVNLFGIKYVDHDSGGRDVTKRITRHYRFVLDTVFITFPTAPAAIILEEDLYVAGDFYRYFSQTAPLLLNDPSLYCVSAWNDLSRRNSRGDPAVVMRSQTMAGLGWMLSREVYQEVIQKWPAWDKDKSSENVVAVSVEDMLGEDGVAVSVEDMLGEDGVAVSVVDKVGENGIAFADWDMWLRLPELQRGRECLVPEVSRTFHFGSTGAHLTAHFHAKYYSQASFNVHPDVDLKGLDVLGPESYDVYLRGLVTRAAHMDGAKANPCSTSFLPRNSTTTHLLWFKMNHDHDDYTYMGIMSCLGLWNLDVRGHHRLLWRLRWKGTPLLMIAYPASPFSTLKKKEVNVMQRYNPNKSSASTTP</sequence>
<dbReference type="SUPFAM" id="SSF53448">
    <property type="entry name" value="Nucleotide-diphospho-sugar transferases"/>
    <property type="match status" value="1"/>
</dbReference>
<organism evidence="15 16">
    <name type="scientific">Petrolisthes cinctipes</name>
    <name type="common">Flat porcelain crab</name>
    <dbReference type="NCBI Taxonomy" id="88211"/>
    <lineage>
        <taxon>Eukaryota</taxon>
        <taxon>Metazoa</taxon>
        <taxon>Ecdysozoa</taxon>
        <taxon>Arthropoda</taxon>
        <taxon>Crustacea</taxon>
        <taxon>Multicrustacea</taxon>
        <taxon>Malacostraca</taxon>
        <taxon>Eumalacostraca</taxon>
        <taxon>Eucarida</taxon>
        <taxon>Decapoda</taxon>
        <taxon>Pleocyemata</taxon>
        <taxon>Anomura</taxon>
        <taxon>Galatheoidea</taxon>
        <taxon>Porcellanidae</taxon>
        <taxon>Petrolisthes</taxon>
    </lineage>
</organism>
<keyword evidence="10 13" id="KW-0333">Golgi apparatus</keyword>
<dbReference type="GO" id="GO:0003827">
    <property type="term" value="F:alpha-1,3-mannosylglycoprotein 2-beta-N-acetylglucosaminyltransferase activity"/>
    <property type="evidence" value="ECO:0007669"/>
    <property type="project" value="UniProtKB-UniRule"/>
</dbReference>
<dbReference type="PANTHER" id="PTHR46396:SF1">
    <property type="entry name" value="PROTEIN O-LINKED-MANNOSE BETA-1,2-N-ACETYLGLUCOSAMINYLTRANSFERASE 1"/>
    <property type="match status" value="1"/>
</dbReference>
<evidence type="ECO:0000256" key="4">
    <source>
        <dbReference type="ARBA" id="ARBA00022676"/>
    </source>
</evidence>
<keyword evidence="12 13" id="KW-0464">Manganese</keyword>
<evidence type="ECO:0000256" key="1">
    <source>
        <dbReference type="ARBA" id="ARBA00004323"/>
    </source>
</evidence>
<comment type="cofactor">
    <cofactor evidence="13">
        <name>Mn(2+)</name>
        <dbReference type="ChEBI" id="CHEBI:29035"/>
    </cofactor>
    <text evidence="13">The cofactor is mostly bound to the substrate.</text>
</comment>
<reference evidence="15" key="1">
    <citation type="submission" date="2023-10" db="EMBL/GenBank/DDBJ databases">
        <title>Genome assemblies of two species of porcelain crab, Petrolisthes cinctipes and Petrolisthes manimaculis (Anomura: Porcellanidae).</title>
        <authorList>
            <person name="Angst P."/>
        </authorList>
    </citation>
    <scope>NUCLEOTIDE SEQUENCE</scope>
    <source>
        <strain evidence="15">PB745_01</strain>
        <tissue evidence="15">Gill</tissue>
    </source>
</reference>
<dbReference type="GO" id="GO:0016266">
    <property type="term" value="P:protein O-linked glycosylation via N-acetyl-galactosamine"/>
    <property type="evidence" value="ECO:0007669"/>
    <property type="project" value="TreeGrafter"/>
</dbReference>
<feature type="compositionally biased region" description="Low complexity" evidence="14">
    <location>
        <begin position="233"/>
        <end position="248"/>
    </location>
</feature>
<gene>
    <name evidence="15" type="ORF">Pcinc_019260</name>
</gene>
<feature type="region of interest" description="Disordered" evidence="14">
    <location>
        <begin position="229"/>
        <end position="254"/>
    </location>
</feature>
<evidence type="ECO:0000256" key="3">
    <source>
        <dbReference type="ARBA" id="ARBA00006492"/>
    </source>
</evidence>
<evidence type="ECO:0000256" key="8">
    <source>
        <dbReference type="ARBA" id="ARBA00022968"/>
    </source>
</evidence>
<dbReference type="Proteomes" id="UP001286313">
    <property type="component" value="Unassembled WGS sequence"/>
</dbReference>
<evidence type="ECO:0000256" key="11">
    <source>
        <dbReference type="ARBA" id="ARBA00023136"/>
    </source>
</evidence>
<dbReference type="InterPro" id="IPR029044">
    <property type="entry name" value="Nucleotide-diphossugar_trans"/>
</dbReference>
<evidence type="ECO:0000256" key="6">
    <source>
        <dbReference type="ARBA" id="ARBA00022692"/>
    </source>
</evidence>
<keyword evidence="8 13" id="KW-0735">Signal-anchor</keyword>
<comment type="subcellular location">
    <subcellularLocation>
        <location evidence="1 13">Golgi apparatus membrane</location>
        <topology evidence="1 13">Single-pass type II membrane protein</topology>
    </subcellularLocation>
</comment>
<evidence type="ECO:0000313" key="15">
    <source>
        <dbReference type="EMBL" id="KAK3875898.1"/>
    </source>
</evidence>
<comment type="caution">
    <text evidence="15">The sequence shown here is derived from an EMBL/GenBank/DDBJ whole genome shotgun (WGS) entry which is preliminary data.</text>
</comment>
<evidence type="ECO:0000256" key="12">
    <source>
        <dbReference type="ARBA" id="ARBA00023211"/>
    </source>
</evidence>
<dbReference type="InterPro" id="IPR004139">
    <property type="entry name" value="Glyco_trans_13"/>
</dbReference>
<keyword evidence="11" id="KW-0472">Membrane</keyword>
<dbReference type="EMBL" id="JAWQEG010001899">
    <property type="protein sequence ID" value="KAK3875898.1"/>
    <property type="molecule type" value="Genomic_DNA"/>
</dbReference>
<evidence type="ECO:0000256" key="9">
    <source>
        <dbReference type="ARBA" id="ARBA00022989"/>
    </source>
</evidence>
<accession>A0AAE1FQC4</accession>
<evidence type="ECO:0000313" key="16">
    <source>
        <dbReference type="Proteomes" id="UP001286313"/>
    </source>
</evidence>
<proteinExistence type="inferred from homology"/>
<keyword evidence="7 13" id="KW-0479">Metal-binding</keyword>
<keyword evidence="4 13" id="KW-0328">Glycosyltransferase</keyword>
<evidence type="ECO:0000256" key="14">
    <source>
        <dbReference type="SAM" id="MobiDB-lite"/>
    </source>
</evidence>
<keyword evidence="9" id="KW-1133">Transmembrane helix</keyword>
<dbReference type="GO" id="GO:0000139">
    <property type="term" value="C:Golgi membrane"/>
    <property type="evidence" value="ECO:0007669"/>
    <property type="project" value="UniProtKB-SubCell"/>
</dbReference>
<dbReference type="GO" id="GO:0030145">
    <property type="term" value="F:manganese ion binding"/>
    <property type="evidence" value="ECO:0007669"/>
    <property type="project" value="UniProtKB-UniRule"/>
</dbReference>
<comment type="similarity">
    <text evidence="3 13">Belongs to the glycosyltransferase 13 family.</text>
</comment>
<protein>
    <recommendedName>
        <fullName evidence="13">Alpha-1,3-mannosyl-glycoprotein 2-beta-N-acetylglucosaminyltransferase</fullName>
        <shortName evidence="13">GNT-I</shortName>
        <shortName evidence="13">GlcNAc-T I</shortName>
        <ecNumber evidence="13">2.4.1.101</ecNumber>
    </recommendedName>
    <alternativeName>
        <fullName evidence="13">N-glycosyl-oligosaccharide-glycoprotein N-acetylglucosaminyltransferase I</fullName>
    </alternativeName>
</protein>
<evidence type="ECO:0000256" key="13">
    <source>
        <dbReference type="RuleBase" id="RU368119"/>
    </source>
</evidence>